<dbReference type="GO" id="GO:0016491">
    <property type="term" value="F:oxidoreductase activity"/>
    <property type="evidence" value="ECO:0007669"/>
    <property type="project" value="TreeGrafter"/>
</dbReference>
<dbReference type="Gene3D" id="3.40.50.720">
    <property type="entry name" value="NAD(P)-binding Rossmann-like Domain"/>
    <property type="match status" value="1"/>
</dbReference>
<keyword evidence="2" id="KW-0539">Nucleus</keyword>
<proteinExistence type="inferred from homology"/>
<organism evidence="3 4">
    <name type="scientific">Metarhizium anisopliae BRIP 53293</name>
    <dbReference type="NCBI Taxonomy" id="1291518"/>
    <lineage>
        <taxon>Eukaryota</taxon>
        <taxon>Fungi</taxon>
        <taxon>Dikarya</taxon>
        <taxon>Ascomycota</taxon>
        <taxon>Pezizomycotina</taxon>
        <taxon>Sordariomycetes</taxon>
        <taxon>Hypocreomycetidae</taxon>
        <taxon>Hypocreales</taxon>
        <taxon>Clavicipitaceae</taxon>
        <taxon>Metarhizium</taxon>
    </lineage>
</organism>
<sequence length="739" mass="79831">MATTKASRAANGTVPQRVILVTGANSGIGYDMTAALVASPENHVIMGCRNYERGTRALQQLHAQPHAGSLSLLEVDITDDQSIGLAVDKLAAEYAVVDVLINNAGIVMRNFPDRRSEILDTMNTNSVAHLVFTEALVPLLQKSADPRIINVSSALGSIHARLDPRDPAYGIASEAYRMSKAALNMATACMYATYKVWGAKVWAYCPGHVITNLTGEGDRGVRAPAGAASSTSSAAGIVDIVQGRRDDDCDEAFPQCEKCTTRGLRCPGPRTGAFFVHVQSGESSSEAVREHHPGTASAAPGPVTPRNAFVHIPLISDPRSCRATAFDQLFISHFVESFGQLSGVRFPISPNANWLERLPQYASSPGNSLAKTSIRSASMLSYATWARDESIQTEAYKWYARALAGLQAALSHPAPAATESNVCSAVMLIHFETWAVTAEGAWLKHVHGASSLLEAAGPRACREGFMHRIFCHLRFQAFIATMYENRLSGFASPEWTCVPFEIHPPNVFDQIVTILFDVQACLATAHGLTRTHGFAARAKVQLRALAEATVAKLWQWEQQFMPPSTIQEMNGVCKDGWPSASSPSPPTGPSAAHDRFPPAHFTSMPEAALLSLYHAACIVACRLLAVARDDVADGDGLLVHTQEIIRAYKFVERVTDKAPTSNLGPVMMVPQLKMASLWGVDESQRVMAMRMLKRVGQHQSFALGDIGDLQDGYFASVASWAVALTDLVDCGRSCETVEN</sequence>
<dbReference type="InterPro" id="IPR051468">
    <property type="entry name" value="Fungal_SecMetab_SDRs"/>
</dbReference>
<dbReference type="SUPFAM" id="SSF51735">
    <property type="entry name" value="NAD(P)-binding Rossmann-fold domains"/>
    <property type="match status" value="1"/>
</dbReference>
<dbReference type="InterPro" id="IPR021858">
    <property type="entry name" value="Fun_TF"/>
</dbReference>
<dbReference type="Proteomes" id="UP000054544">
    <property type="component" value="Unassembled WGS sequence"/>
</dbReference>
<evidence type="ECO:0000256" key="2">
    <source>
        <dbReference type="ARBA" id="ARBA00023242"/>
    </source>
</evidence>
<dbReference type="PRINTS" id="PR00081">
    <property type="entry name" value="GDHRDH"/>
</dbReference>
<evidence type="ECO:0000313" key="3">
    <source>
        <dbReference type="EMBL" id="KJK82719.1"/>
    </source>
</evidence>
<dbReference type="EMBL" id="KE384722">
    <property type="protein sequence ID" value="KJK82719.1"/>
    <property type="molecule type" value="Genomic_DNA"/>
</dbReference>
<name>A0A0D9P921_METAN</name>
<gene>
    <name evidence="3" type="ORF">H634G_01856</name>
</gene>
<dbReference type="InterPro" id="IPR036291">
    <property type="entry name" value="NAD(P)-bd_dom_sf"/>
</dbReference>
<accession>A0A0D9P921</accession>
<dbReference type="PANTHER" id="PTHR43544:SF32">
    <property type="entry name" value="CHAIN DEHYDROGENASE, PUTATIVE (AFU_ORTHOLOGUE AFUA_5G01530)-RELATED"/>
    <property type="match status" value="1"/>
</dbReference>
<evidence type="ECO:0000313" key="4">
    <source>
        <dbReference type="Proteomes" id="UP000054544"/>
    </source>
</evidence>
<evidence type="ECO:0000256" key="1">
    <source>
        <dbReference type="ARBA" id="ARBA00006484"/>
    </source>
</evidence>
<keyword evidence="4" id="KW-1185">Reference proteome</keyword>
<reference evidence="4" key="1">
    <citation type="journal article" date="2014" name="BMC Genomics">
        <title>The genome sequence of the biocontrol fungus Metarhizium anisopliae and comparative genomics of Metarhizium species.</title>
        <authorList>
            <person name="Pattemore J.A."/>
            <person name="Hane J.K."/>
            <person name="Williams A.H."/>
            <person name="Wilson B.A."/>
            <person name="Stodart B.J."/>
            <person name="Ash G.J."/>
        </authorList>
    </citation>
    <scope>NUCLEOTIDE SEQUENCE [LARGE SCALE GENOMIC DNA]</scope>
    <source>
        <strain evidence="4">BRIP 53293</strain>
    </source>
</reference>
<dbReference type="Pfam" id="PF00106">
    <property type="entry name" value="adh_short"/>
    <property type="match status" value="1"/>
</dbReference>
<dbReference type="Pfam" id="PF11951">
    <property type="entry name" value="Fungal_trans_2"/>
    <property type="match status" value="1"/>
</dbReference>
<dbReference type="GO" id="GO:0005737">
    <property type="term" value="C:cytoplasm"/>
    <property type="evidence" value="ECO:0007669"/>
    <property type="project" value="TreeGrafter"/>
</dbReference>
<dbReference type="GO" id="GO:0019748">
    <property type="term" value="P:secondary metabolic process"/>
    <property type="evidence" value="ECO:0007669"/>
    <property type="project" value="TreeGrafter"/>
</dbReference>
<protein>
    <recommendedName>
        <fullName evidence="5">Zn(2)-C6 fungal-type domain-containing protein</fullName>
    </recommendedName>
</protein>
<comment type="similarity">
    <text evidence="1">Belongs to the short-chain dehydrogenases/reductases (SDR) family.</text>
</comment>
<dbReference type="PANTHER" id="PTHR43544">
    <property type="entry name" value="SHORT-CHAIN DEHYDROGENASE/REDUCTASE"/>
    <property type="match status" value="1"/>
</dbReference>
<evidence type="ECO:0008006" key="5">
    <source>
        <dbReference type="Google" id="ProtNLM"/>
    </source>
</evidence>
<dbReference type="InterPro" id="IPR002347">
    <property type="entry name" value="SDR_fam"/>
</dbReference>
<dbReference type="AlphaFoldDB" id="A0A0D9P921"/>
<dbReference type="OrthoDB" id="1933717at2759"/>